<keyword evidence="5 8" id="KW-1133">Transmembrane helix</keyword>
<feature type="transmembrane region" description="Helical" evidence="8">
    <location>
        <begin position="101"/>
        <end position="127"/>
    </location>
</feature>
<evidence type="ECO:0000256" key="4">
    <source>
        <dbReference type="ARBA" id="ARBA00022692"/>
    </source>
</evidence>
<feature type="transmembrane region" description="Helical" evidence="8">
    <location>
        <begin position="66"/>
        <end position="89"/>
    </location>
</feature>
<dbReference type="Pfam" id="PF07690">
    <property type="entry name" value="MFS_1"/>
    <property type="match status" value="1"/>
</dbReference>
<keyword evidence="6 8" id="KW-0472">Membrane</keyword>
<keyword evidence="11" id="KW-1185">Reference proteome</keyword>
<feature type="transmembrane region" description="Helical" evidence="8">
    <location>
        <begin position="386"/>
        <end position="405"/>
    </location>
</feature>
<dbReference type="InterPro" id="IPR036259">
    <property type="entry name" value="MFS_trans_sf"/>
</dbReference>
<keyword evidence="2" id="KW-0813">Transport</keyword>
<evidence type="ECO:0000256" key="1">
    <source>
        <dbReference type="ARBA" id="ARBA00004651"/>
    </source>
</evidence>
<dbReference type="InterPro" id="IPR011701">
    <property type="entry name" value="MFS"/>
</dbReference>
<dbReference type="GO" id="GO:0022857">
    <property type="term" value="F:transmembrane transporter activity"/>
    <property type="evidence" value="ECO:0007669"/>
    <property type="project" value="InterPro"/>
</dbReference>
<dbReference type="RefSeq" id="WP_150950677.1">
    <property type="nucleotide sequence ID" value="NZ_VZRB01000014.1"/>
</dbReference>
<evidence type="ECO:0000256" key="6">
    <source>
        <dbReference type="ARBA" id="ARBA00023136"/>
    </source>
</evidence>
<dbReference type="Gene3D" id="1.20.1250.20">
    <property type="entry name" value="MFS general substrate transporter like domains"/>
    <property type="match status" value="1"/>
</dbReference>
<feature type="transmembrane region" description="Helical" evidence="8">
    <location>
        <begin position="179"/>
        <end position="199"/>
    </location>
</feature>
<evidence type="ECO:0000256" key="5">
    <source>
        <dbReference type="ARBA" id="ARBA00022989"/>
    </source>
</evidence>
<dbReference type="AlphaFoldDB" id="A0A6H9UYK4"/>
<feature type="transmembrane region" description="Helical" evidence="8">
    <location>
        <begin position="266"/>
        <end position="286"/>
    </location>
</feature>
<name>A0A6H9UYK4_9ACTN</name>
<evidence type="ECO:0000256" key="8">
    <source>
        <dbReference type="SAM" id="Phobius"/>
    </source>
</evidence>
<dbReference type="PROSITE" id="PS50850">
    <property type="entry name" value="MFS"/>
    <property type="match status" value="1"/>
</dbReference>
<sequence length="440" mass="45291">MSVEESAPSTEAEAVGIGQTWREAPLPVRVVIAGIMVNRLGGFLQVFLVLFMVARGFPEVQAGFALAAHGAGAVAGILLGGWLIGLIGVRLSIVSSMALTAVLTAALLCASSYPVMMLLAAGAGAASQVYRPASAELVSRLTGEQRRVMVFAMYRLATNIGTTAAPLIGAALVAHSYTLLFWGEAAAALCVAVLGLRSLPADRPAAMGRAARTAPRPPDRATGYRAVLRDRSFVLFLAAILGFSAVYTQYLSTLPLAVRAHGFDTFVYGSLVAVNGAIVILCELVVTRKVQRWSARIAAVTGILAVGAGLTAYALPLGVAGLVAATVVWSVGEIIGSPTMTAYPALAADPENRSRYLGAAQATFGIGSAVGPAAGVAAWALMSDTVWLLCGAVASCAALAAYYGMPARAGQPPLPDQEKRDPCPPLCPADSSCAPPRDQP</sequence>
<feature type="domain" description="Major facilitator superfamily (MFS) profile" evidence="9">
    <location>
        <begin position="26"/>
        <end position="409"/>
    </location>
</feature>
<dbReference type="PANTHER" id="PTHR23517:SF2">
    <property type="entry name" value="MULTIDRUG RESISTANCE PROTEIN MDTH"/>
    <property type="match status" value="1"/>
</dbReference>
<dbReference type="GO" id="GO:0005886">
    <property type="term" value="C:plasma membrane"/>
    <property type="evidence" value="ECO:0007669"/>
    <property type="project" value="UniProtKB-SubCell"/>
</dbReference>
<dbReference type="InterPro" id="IPR050171">
    <property type="entry name" value="MFS_Transporters"/>
</dbReference>
<proteinExistence type="predicted"/>
<dbReference type="SUPFAM" id="SSF103473">
    <property type="entry name" value="MFS general substrate transporter"/>
    <property type="match status" value="1"/>
</dbReference>
<comment type="subcellular location">
    <subcellularLocation>
        <location evidence="1">Cell membrane</location>
        <topology evidence="1">Multi-pass membrane protein</topology>
    </subcellularLocation>
</comment>
<feature type="transmembrane region" description="Helical" evidence="8">
    <location>
        <begin position="358"/>
        <end position="380"/>
    </location>
</feature>
<keyword evidence="3" id="KW-1003">Cell membrane</keyword>
<evidence type="ECO:0000256" key="7">
    <source>
        <dbReference type="SAM" id="MobiDB-lite"/>
    </source>
</evidence>
<dbReference type="Proteomes" id="UP000442707">
    <property type="component" value="Unassembled WGS sequence"/>
</dbReference>
<evidence type="ECO:0000256" key="2">
    <source>
        <dbReference type="ARBA" id="ARBA00022448"/>
    </source>
</evidence>
<accession>A0A6H9UYK4</accession>
<feature type="transmembrane region" description="Helical" evidence="8">
    <location>
        <begin position="148"/>
        <end position="173"/>
    </location>
</feature>
<feature type="transmembrane region" description="Helical" evidence="8">
    <location>
        <begin position="293"/>
        <end position="315"/>
    </location>
</feature>
<reference evidence="10 11" key="1">
    <citation type="submission" date="2019-09" db="EMBL/GenBank/DDBJ databases">
        <title>Screening of Novel Bioactive Compounds from Soil-Associated.</title>
        <authorList>
            <person name="Zhao S."/>
        </authorList>
    </citation>
    <scope>NUCLEOTIDE SEQUENCE [LARGE SCALE GENOMIC DNA]</scope>
    <source>
        <strain evidence="10 11">HIT-DPA4</strain>
    </source>
</reference>
<evidence type="ECO:0000256" key="3">
    <source>
        <dbReference type="ARBA" id="ARBA00022475"/>
    </source>
</evidence>
<feature type="region of interest" description="Disordered" evidence="7">
    <location>
        <begin position="410"/>
        <end position="440"/>
    </location>
</feature>
<dbReference type="EMBL" id="VZRB01000014">
    <property type="protein sequence ID" value="KAB1144771.1"/>
    <property type="molecule type" value="Genomic_DNA"/>
</dbReference>
<protein>
    <submittedName>
        <fullName evidence="10">MFS transporter</fullName>
    </submittedName>
</protein>
<evidence type="ECO:0000313" key="11">
    <source>
        <dbReference type="Proteomes" id="UP000442707"/>
    </source>
</evidence>
<feature type="transmembrane region" description="Helical" evidence="8">
    <location>
        <begin position="30"/>
        <end position="54"/>
    </location>
</feature>
<comment type="caution">
    <text evidence="10">The sequence shown here is derived from an EMBL/GenBank/DDBJ whole genome shotgun (WGS) entry which is preliminary data.</text>
</comment>
<keyword evidence="4 8" id="KW-0812">Transmembrane</keyword>
<dbReference type="InterPro" id="IPR020846">
    <property type="entry name" value="MFS_dom"/>
</dbReference>
<gene>
    <name evidence="10" type="ORF">F7R91_21300</name>
</gene>
<evidence type="ECO:0000259" key="9">
    <source>
        <dbReference type="PROSITE" id="PS50850"/>
    </source>
</evidence>
<organism evidence="10 11">
    <name type="scientific">Streptomyces luteolifulvus</name>
    <dbReference type="NCBI Taxonomy" id="2615112"/>
    <lineage>
        <taxon>Bacteria</taxon>
        <taxon>Bacillati</taxon>
        <taxon>Actinomycetota</taxon>
        <taxon>Actinomycetes</taxon>
        <taxon>Kitasatosporales</taxon>
        <taxon>Streptomycetaceae</taxon>
        <taxon>Streptomyces</taxon>
    </lineage>
</organism>
<evidence type="ECO:0000313" key="10">
    <source>
        <dbReference type="EMBL" id="KAB1144771.1"/>
    </source>
</evidence>
<feature type="transmembrane region" description="Helical" evidence="8">
    <location>
        <begin position="233"/>
        <end position="251"/>
    </location>
</feature>
<dbReference type="PANTHER" id="PTHR23517">
    <property type="entry name" value="RESISTANCE PROTEIN MDTM, PUTATIVE-RELATED-RELATED"/>
    <property type="match status" value="1"/>
</dbReference>